<evidence type="ECO:0000256" key="9">
    <source>
        <dbReference type="ARBA" id="ARBA00023180"/>
    </source>
</evidence>
<feature type="binding site" evidence="13">
    <location>
        <position position="169"/>
    </location>
    <ligand>
        <name>Zn(2+)</name>
        <dbReference type="ChEBI" id="CHEBI:29105"/>
        <label>1</label>
    </ligand>
</feature>
<dbReference type="InterPro" id="IPR011160">
    <property type="entry name" value="Sphingomy_PDE"/>
</dbReference>
<keyword evidence="10 12" id="KW-0326">Glycosidase</keyword>
<accession>A0ABD2I851</accession>
<name>A0ABD2I851_HETSC</name>
<evidence type="ECO:0000256" key="3">
    <source>
        <dbReference type="ARBA" id="ARBA00022525"/>
    </source>
</evidence>
<comment type="catalytic activity">
    <reaction evidence="11">
        <text>a sphingomyelin + H2O = phosphocholine + an N-acylsphing-4-enine + H(+)</text>
        <dbReference type="Rhea" id="RHEA:19253"/>
        <dbReference type="ChEBI" id="CHEBI:15377"/>
        <dbReference type="ChEBI" id="CHEBI:15378"/>
        <dbReference type="ChEBI" id="CHEBI:17636"/>
        <dbReference type="ChEBI" id="CHEBI:52639"/>
        <dbReference type="ChEBI" id="CHEBI:295975"/>
        <dbReference type="EC" id="3.1.4.12"/>
    </reaction>
    <physiologicalReaction direction="left-to-right" evidence="11">
        <dbReference type="Rhea" id="RHEA:19254"/>
    </physiologicalReaction>
</comment>
<dbReference type="GO" id="GO:0005576">
    <property type="term" value="C:extracellular region"/>
    <property type="evidence" value="ECO:0007669"/>
    <property type="project" value="UniProtKB-SubCell"/>
</dbReference>
<feature type="disulfide bond" evidence="14">
    <location>
        <begin position="190"/>
        <end position="217"/>
    </location>
</feature>
<dbReference type="AlphaFoldDB" id="A0ABD2I851"/>
<comment type="similarity">
    <text evidence="2 12">Belongs to the acid sphingomyelinase family.</text>
</comment>
<dbReference type="Gene3D" id="3.60.21.10">
    <property type="match status" value="1"/>
</dbReference>
<feature type="chain" id="PRO_5044765103" description="Sphingomyelin phosphodiesterase" evidence="15">
    <location>
        <begin position="37"/>
        <end position="626"/>
    </location>
</feature>
<dbReference type="GO" id="GO:0016020">
    <property type="term" value="C:membrane"/>
    <property type="evidence" value="ECO:0007669"/>
    <property type="project" value="GOC"/>
</dbReference>
<feature type="binding site" evidence="13">
    <location>
        <position position="245"/>
    </location>
    <ligand>
        <name>Zn(2+)</name>
        <dbReference type="ChEBI" id="CHEBI:29105"/>
        <label>1</label>
    </ligand>
</feature>
<dbReference type="InterPro" id="IPR011001">
    <property type="entry name" value="Saposin-like"/>
</dbReference>
<feature type="binding site" evidence="13">
    <location>
        <position position="285"/>
    </location>
    <ligand>
        <name>Zn(2+)</name>
        <dbReference type="ChEBI" id="CHEBI:29105"/>
        <label>2</label>
    </ligand>
</feature>
<comment type="cofactor">
    <cofactor evidence="13">
        <name>Zn(2+)</name>
        <dbReference type="ChEBI" id="CHEBI:29105"/>
    </cofactor>
    <text evidence="13">Binds 2 Zn(2+) ions per subunit.</text>
</comment>
<evidence type="ECO:0000313" key="18">
    <source>
        <dbReference type="Proteomes" id="UP001620645"/>
    </source>
</evidence>
<dbReference type="EMBL" id="JBICCN010000353">
    <property type="protein sequence ID" value="KAL3075343.1"/>
    <property type="molecule type" value="Genomic_DNA"/>
</dbReference>
<feature type="domain" description="Saposin B-type" evidence="16">
    <location>
        <begin position="37"/>
        <end position="120"/>
    </location>
</feature>
<dbReference type="Pfam" id="PF19272">
    <property type="entry name" value="ASMase_C"/>
    <property type="match status" value="1"/>
</dbReference>
<evidence type="ECO:0000256" key="2">
    <source>
        <dbReference type="ARBA" id="ARBA00008234"/>
    </source>
</evidence>
<keyword evidence="8 14" id="KW-1015">Disulfide bond</keyword>
<dbReference type="GO" id="GO:0046872">
    <property type="term" value="F:metal ion binding"/>
    <property type="evidence" value="ECO:0007669"/>
    <property type="project" value="UniProtKB-KW"/>
</dbReference>
<gene>
    <name evidence="17" type="ORF">niasHS_014509</name>
</gene>
<dbReference type="GO" id="GO:0006685">
    <property type="term" value="P:sphingomyelin catabolic process"/>
    <property type="evidence" value="ECO:0007669"/>
    <property type="project" value="UniProtKB-UniRule"/>
</dbReference>
<evidence type="ECO:0000256" key="14">
    <source>
        <dbReference type="PIRSR" id="PIRSR000948-2"/>
    </source>
</evidence>
<comment type="caution">
    <text evidence="17">The sequence shown here is derived from an EMBL/GenBank/DDBJ whole genome shotgun (WGS) entry which is preliminary data.</text>
</comment>
<comment type="function">
    <text evidence="12">Converts sphingomyelin to ceramide.</text>
</comment>
<feature type="disulfide bond" evidence="14">
    <location>
        <begin position="44"/>
        <end position="109"/>
    </location>
</feature>
<sequence>MAFRRSFDGISLRIGTFLLLSATSALLLQPPAAVNAFPWKCFGCRGGVELLRLLYETNATADRILSVADFVCRHFADSDSFVCHGITTQFREEFLYVLGRLVISPGQLCALLVTDCGTPLDPFGTNWTVPLPPKVNGTKKLSRPPAENHTTALNLLPPARPLRILQLSDLHFDRKYAPGTEADCAEPVCCVNGTERASPGQTKVRIPAGKWGTLAKCDIPLRTVENMLEHIQRSHEIDFVFLSGDYMDHRDWEYSRVGHLSQLDQLSALLLRHFDSVPVFWALGNHEGVPVNAFAPHFVPERFRPQWMYRAMVDAVQRTAARLPKEAERSAIYRGSYMVPLLPGIRLISLNNGYCEKTNMFIYINQTDPDGSLSWLVDQLWEAEKADQSAYILAHIPPGDNECLESWSRNYYRIVTRFASTISAQFFGHTHTDSFRLFFEDMNNASSPALSVLYVAPSVTTFAGLNPAYRVYVASPSDGRILDIENYFLNLTALGDGPEKEEKPRWELLYTAKAEYGMEQLSAEAWNAVAQRIEREPAMALKFNRNYARRNDAECDAHCVAERVCEIRAAHSNKTALCGGGSKTRSKLKVPSSSAEKRKAFWKWTAHAISSREREKFAISRNELKL</sequence>
<dbReference type="CDD" id="cd00842">
    <property type="entry name" value="MPP_ASMase"/>
    <property type="match status" value="1"/>
</dbReference>
<feature type="disulfide bond" evidence="14">
    <location>
        <begin position="355"/>
        <end position="403"/>
    </location>
</feature>
<dbReference type="InterPro" id="IPR045473">
    <property type="entry name" value="ASM_C"/>
</dbReference>
<dbReference type="Pfam" id="PF00149">
    <property type="entry name" value="Metallophos"/>
    <property type="match status" value="1"/>
</dbReference>
<evidence type="ECO:0000256" key="7">
    <source>
        <dbReference type="ARBA" id="ARBA00022833"/>
    </source>
</evidence>
<keyword evidence="5 15" id="KW-0732">Signal</keyword>
<proteinExistence type="inferred from homology"/>
<evidence type="ECO:0000256" key="12">
    <source>
        <dbReference type="PIRNR" id="PIRNR000948"/>
    </source>
</evidence>
<feature type="signal peptide" evidence="15">
    <location>
        <begin position="1"/>
        <end position="36"/>
    </location>
</feature>
<dbReference type="Proteomes" id="UP001620645">
    <property type="component" value="Unassembled WGS sequence"/>
</dbReference>
<dbReference type="PROSITE" id="PS50015">
    <property type="entry name" value="SAP_B"/>
    <property type="match status" value="1"/>
</dbReference>
<feature type="disulfide bond" evidence="14">
    <location>
        <begin position="555"/>
        <end position="559"/>
    </location>
</feature>
<dbReference type="PIRSF" id="PIRSF000948">
    <property type="entry name" value="Sphingomy_PDE"/>
    <property type="match status" value="1"/>
</dbReference>
<feature type="disulfide bond" evidence="14">
    <location>
        <begin position="72"/>
        <end position="83"/>
    </location>
</feature>
<keyword evidence="3" id="KW-0964">Secreted</keyword>
<dbReference type="InterPro" id="IPR008139">
    <property type="entry name" value="SaposinB_dom"/>
</dbReference>
<evidence type="ECO:0000256" key="5">
    <source>
        <dbReference type="ARBA" id="ARBA00022729"/>
    </source>
</evidence>
<feature type="disulfide bond" evidence="14">
    <location>
        <begin position="41"/>
        <end position="116"/>
    </location>
</feature>
<organism evidence="17 18">
    <name type="scientific">Heterodera schachtii</name>
    <name type="common">Sugarbeet cyst nematode worm</name>
    <name type="synonym">Tylenchus schachtii</name>
    <dbReference type="NCBI Taxonomy" id="97005"/>
    <lineage>
        <taxon>Eukaryota</taxon>
        <taxon>Metazoa</taxon>
        <taxon>Ecdysozoa</taxon>
        <taxon>Nematoda</taxon>
        <taxon>Chromadorea</taxon>
        <taxon>Rhabditida</taxon>
        <taxon>Tylenchina</taxon>
        <taxon>Tylenchomorpha</taxon>
        <taxon>Tylenchoidea</taxon>
        <taxon>Heteroderidae</taxon>
        <taxon>Heteroderinae</taxon>
        <taxon>Heterodera</taxon>
    </lineage>
</organism>
<evidence type="ECO:0000256" key="13">
    <source>
        <dbReference type="PIRSR" id="PIRSR000948-1"/>
    </source>
</evidence>
<feature type="binding site" evidence="13">
    <location>
        <position position="431"/>
    </location>
    <ligand>
        <name>Zn(2+)</name>
        <dbReference type="ChEBI" id="CHEBI:29105"/>
        <label>1</label>
    </ligand>
</feature>
<keyword evidence="6 12" id="KW-0378">Hydrolase</keyword>
<dbReference type="InterPro" id="IPR041805">
    <property type="entry name" value="ASMase/PPN1_MPP"/>
</dbReference>
<keyword evidence="18" id="KW-1185">Reference proteome</keyword>
<dbReference type="SUPFAM" id="SSF56300">
    <property type="entry name" value="Metallo-dependent phosphatases"/>
    <property type="match status" value="1"/>
</dbReference>
<dbReference type="SUPFAM" id="SSF47862">
    <property type="entry name" value="Saposin"/>
    <property type="match status" value="1"/>
</dbReference>
<evidence type="ECO:0000256" key="11">
    <source>
        <dbReference type="ARBA" id="ARBA00047268"/>
    </source>
</evidence>
<evidence type="ECO:0000259" key="16">
    <source>
        <dbReference type="PROSITE" id="PS50015"/>
    </source>
</evidence>
<keyword evidence="9" id="KW-0325">Glycoprotein</keyword>
<feature type="binding site" evidence="13">
    <location>
        <position position="245"/>
    </location>
    <ligand>
        <name>Zn(2+)</name>
        <dbReference type="ChEBI" id="CHEBI:29105"/>
        <label>2</label>
    </ligand>
</feature>
<dbReference type="InterPro" id="IPR029052">
    <property type="entry name" value="Metallo-depent_PP-like"/>
</dbReference>
<evidence type="ECO:0000256" key="10">
    <source>
        <dbReference type="ARBA" id="ARBA00023295"/>
    </source>
</evidence>
<protein>
    <recommendedName>
        <fullName evidence="12">Sphingomyelin phosphodiesterase</fullName>
        <ecNumber evidence="12">3.1.4.12</ecNumber>
    </recommendedName>
</protein>
<dbReference type="PANTHER" id="PTHR10340:SF34">
    <property type="entry name" value="SPHINGOMYELIN PHOSPHODIESTERASE"/>
    <property type="match status" value="1"/>
</dbReference>
<feature type="binding site" evidence="13">
    <location>
        <position position="171"/>
    </location>
    <ligand>
        <name>Zn(2+)</name>
        <dbReference type="ChEBI" id="CHEBI:29105"/>
        <label>1</label>
    </ligand>
</feature>
<evidence type="ECO:0000256" key="6">
    <source>
        <dbReference type="ARBA" id="ARBA00022801"/>
    </source>
</evidence>
<evidence type="ECO:0000256" key="4">
    <source>
        <dbReference type="ARBA" id="ARBA00022723"/>
    </source>
</evidence>
<feature type="binding site" evidence="13">
    <location>
        <position position="395"/>
    </location>
    <ligand>
        <name>Zn(2+)</name>
        <dbReference type="ChEBI" id="CHEBI:29105"/>
        <label>2</label>
    </ligand>
</feature>
<dbReference type="GO" id="GO:0004767">
    <property type="term" value="F:sphingomyelin phosphodiesterase activity"/>
    <property type="evidence" value="ECO:0007669"/>
    <property type="project" value="UniProtKB-UniRule"/>
</dbReference>
<reference evidence="17 18" key="1">
    <citation type="submission" date="2024-10" db="EMBL/GenBank/DDBJ databases">
        <authorList>
            <person name="Kim D."/>
        </authorList>
    </citation>
    <scope>NUCLEOTIDE SEQUENCE [LARGE SCALE GENOMIC DNA]</scope>
    <source>
        <strain evidence="17">Taebaek</strain>
    </source>
</reference>
<keyword evidence="7 13" id="KW-0862">Zinc</keyword>
<dbReference type="InterPro" id="IPR004843">
    <property type="entry name" value="Calcineurin-like_PHP"/>
</dbReference>
<dbReference type="GO" id="GO:0016798">
    <property type="term" value="F:hydrolase activity, acting on glycosyl bonds"/>
    <property type="evidence" value="ECO:0007669"/>
    <property type="project" value="UniProtKB-KW"/>
</dbReference>
<evidence type="ECO:0000313" key="17">
    <source>
        <dbReference type="EMBL" id="KAL3075343.1"/>
    </source>
</evidence>
<dbReference type="PANTHER" id="PTHR10340">
    <property type="entry name" value="SPHINGOMYELIN PHOSPHODIESTERASE"/>
    <property type="match status" value="1"/>
</dbReference>
<evidence type="ECO:0000256" key="8">
    <source>
        <dbReference type="ARBA" id="ARBA00023157"/>
    </source>
</evidence>
<evidence type="ECO:0000256" key="1">
    <source>
        <dbReference type="ARBA" id="ARBA00004613"/>
    </source>
</evidence>
<evidence type="ECO:0000256" key="15">
    <source>
        <dbReference type="SAM" id="SignalP"/>
    </source>
</evidence>
<dbReference type="GO" id="GO:0046513">
    <property type="term" value="P:ceramide biosynthetic process"/>
    <property type="evidence" value="ECO:0007669"/>
    <property type="project" value="UniProtKB-ARBA"/>
</dbReference>
<feature type="binding site" evidence="13">
    <location>
        <position position="429"/>
    </location>
    <ligand>
        <name>Zn(2+)</name>
        <dbReference type="ChEBI" id="CHEBI:29105"/>
        <label>2</label>
    </ligand>
</feature>
<comment type="subcellular location">
    <subcellularLocation>
        <location evidence="1">Secreted</location>
    </subcellularLocation>
</comment>
<keyword evidence="4 13" id="KW-0479">Metal-binding</keyword>
<feature type="disulfide bond" evidence="14">
    <location>
        <begin position="184"/>
        <end position="189"/>
    </location>
</feature>
<dbReference type="EC" id="3.1.4.12" evidence="12"/>